<dbReference type="AlphaFoldDB" id="A0A914CPB8"/>
<evidence type="ECO:0000313" key="3">
    <source>
        <dbReference type="WBParaSite" id="ACRNAN_scaffold1301.g25676.t1"/>
    </source>
</evidence>
<proteinExistence type="predicted"/>
<evidence type="ECO:0000256" key="1">
    <source>
        <dbReference type="SAM" id="MobiDB-lite"/>
    </source>
</evidence>
<dbReference type="WBParaSite" id="ACRNAN_scaffold1301.g25676.t1">
    <property type="protein sequence ID" value="ACRNAN_scaffold1301.g25676.t1"/>
    <property type="gene ID" value="ACRNAN_scaffold1301.g25676"/>
</dbReference>
<reference evidence="3" key="1">
    <citation type="submission" date="2022-11" db="UniProtKB">
        <authorList>
            <consortium name="WormBaseParasite"/>
        </authorList>
    </citation>
    <scope>IDENTIFICATION</scope>
</reference>
<name>A0A914CPB8_9BILA</name>
<feature type="compositionally biased region" description="Basic and acidic residues" evidence="1">
    <location>
        <begin position="80"/>
        <end position="95"/>
    </location>
</feature>
<dbReference type="Proteomes" id="UP000887540">
    <property type="component" value="Unplaced"/>
</dbReference>
<accession>A0A914CPB8</accession>
<organism evidence="2 3">
    <name type="scientific">Acrobeloides nanus</name>
    <dbReference type="NCBI Taxonomy" id="290746"/>
    <lineage>
        <taxon>Eukaryota</taxon>
        <taxon>Metazoa</taxon>
        <taxon>Ecdysozoa</taxon>
        <taxon>Nematoda</taxon>
        <taxon>Chromadorea</taxon>
        <taxon>Rhabditida</taxon>
        <taxon>Tylenchina</taxon>
        <taxon>Cephalobomorpha</taxon>
        <taxon>Cephaloboidea</taxon>
        <taxon>Cephalobidae</taxon>
        <taxon>Acrobeloides</taxon>
    </lineage>
</organism>
<feature type="region of interest" description="Disordered" evidence="1">
    <location>
        <begin position="73"/>
        <end position="95"/>
    </location>
</feature>
<sequence length="114" mass="13423">MDLDDLKMDAEISHGILTRDTAQNITIPRPERQEIISKIDEDTNNVRDIYNEILDEQPEPMVKLSQEEVQNIISQSDTELPDKIMSPDEQRKQEWEFCKKEAEKERKHNSLDID</sequence>
<keyword evidence="2" id="KW-1185">Reference proteome</keyword>
<protein>
    <submittedName>
        <fullName evidence="3">Uncharacterized protein</fullName>
    </submittedName>
</protein>
<evidence type="ECO:0000313" key="2">
    <source>
        <dbReference type="Proteomes" id="UP000887540"/>
    </source>
</evidence>